<dbReference type="EMBL" id="JH002529">
    <property type="protein sequence ID" value="EGW01716.1"/>
    <property type="molecule type" value="Genomic_DNA"/>
</dbReference>
<evidence type="ECO:0000313" key="2">
    <source>
        <dbReference type="Proteomes" id="UP000001075"/>
    </source>
</evidence>
<dbReference type="AlphaFoldDB" id="G3IGA0"/>
<reference evidence="2" key="1">
    <citation type="journal article" date="2011" name="Nat. Biotechnol.">
        <title>The genomic sequence of the Chinese hamster ovary (CHO)-K1 cell line.</title>
        <authorList>
            <person name="Xu X."/>
            <person name="Nagarajan H."/>
            <person name="Lewis N.E."/>
            <person name="Pan S."/>
            <person name="Cai Z."/>
            <person name="Liu X."/>
            <person name="Chen W."/>
            <person name="Xie M."/>
            <person name="Wang W."/>
            <person name="Hammond S."/>
            <person name="Andersen M.R."/>
            <person name="Neff N."/>
            <person name="Passarelli B."/>
            <person name="Koh W."/>
            <person name="Fan H.C."/>
            <person name="Wang J."/>
            <person name="Gui Y."/>
            <person name="Lee K.H."/>
            <person name="Betenbaugh M.J."/>
            <person name="Quake S.R."/>
            <person name="Famili I."/>
            <person name="Palsson B.O."/>
            <person name="Wang J."/>
        </authorList>
    </citation>
    <scope>NUCLEOTIDE SEQUENCE [LARGE SCALE GENOMIC DNA]</scope>
    <source>
        <strain evidence="2">CHO K1 cell line</strain>
    </source>
</reference>
<dbReference type="Proteomes" id="UP000001075">
    <property type="component" value="Unassembled WGS sequence"/>
</dbReference>
<sequence length="53" mass="6190">MVIFITKVNGFSKNTQQNHQVRKTAAEFRSRYASSQWELSTENVTFQPVELLE</sequence>
<gene>
    <name evidence="1" type="ORF">I79_022782</name>
</gene>
<name>G3IGA0_CRIGR</name>
<proteinExistence type="predicted"/>
<accession>G3IGA0</accession>
<dbReference type="InParanoid" id="G3IGA0"/>
<organism evidence="1 2">
    <name type="scientific">Cricetulus griseus</name>
    <name type="common">Chinese hamster</name>
    <name type="synonym">Cricetulus barabensis griseus</name>
    <dbReference type="NCBI Taxonomy" id="10029"/>
    <lineage>
        <taxon>Eukaryota</taxon>
        <taxon>Metazoa</taxon>
        <taxon>Chordata</taxon>
        <taxon>Craniata</taxon>
        <taxon>Vertebrata</taxon>
        <taxon>Euteleostomi</taxon>
        <taxon>Mammalia</taxon>
        <taxon>Eutheria</taxon>
        <taxon>Euarchontoglires</taxon>
        <taxon>Glires</taxon>
        <taxon>Rodentia</taxon>
        <taxon>Myomorpha</taxon>
        <taxon>Muroidea</taxon>
        <taxon>Cricetidae</taxon>
        <taxon>Cricetinae</taxon>
        <taxon>Cricetulus</taxon>
    </lineage>
</organism>
<protein>
    <submittedName>
        <fullName evidence="1">Uncharacterized protein</fullName>
    </submittedName>
</protein>
<evidence type="ECO:0000313" key="1">
    <source>
        <dbReference type="EMBL" id="EGW01716.1"/>
    </source>
</evidence>